<dbReference type="Proteomes" id="UP000516117">
    <property type="component" value="Chromosome"/>
</dbReference>
<comment type="similarity">
    <text evidence="1">Belongs to the SorC transcriptional regulatory family.</text>
</comment>
<keyword evidence="3" id="KW-0238">DNA-binding</keyword>
<accession>A0A7H0H478</accession>
<protein>
    <submittedName>
        <fullName evidence="6">Transcriptional regulator</fullName>
    </submittedName>
</protein>
<evidence type="ECO:0000313" key="6">
    <source>
        <dbReference type="EMBL" id="QNP55344.1"/>
    </source>
</evidence>
<evidence type="ECO:0000256" key="3">
    <source>
        <dbReference type="ARBA" id="ARBA00023125"/>
    </source>
</evidence>
<dbReference type="EMBL" id="CP060789">
    <property type="protein sequence ID" value="QNP55344.1"/>
    <property type="molecule type" value="Genomic_DNA"/>
</dbReference>
<dbReference type="Gene3D" id="1.10.10.10">
    <property type="entry name" value="Winged helix-like DNA-binding domain superfamily/Winged helix DNA-binding domain"/>
    <property type="match status" value="1"/>
</dbReference>
<dbReference type="InterPro" id="IPR037171">
    <property type="entry name" value="NagB/RpiA_transferase-like"/>
</dbReference>
<dbReference type="Gene3D" id="3.40.50.1360">
    <property type="match status" value="1"/>
</dbReference>
<gene>
    <name evidence="6" type="ORF">H9L22_14150</name>
</gene>
<dbReference type="KEGG" id="tdf:H9L22_14150"/>
<dbReference type="InterPro" id="IPR007324">
    <property type="entry name" value="Sugar-bd_dom_put"/>
</dbReference>
<sequence>MSDGGDEDGNQGPEHDLKIAVAKMYYLDQLSKLQIAETLSISRFKVARLLQAAQDQGIVEIRIHEDQTGGADLSAALKEKFGLLSCVVIATPRSSGAEESLRSALGAAAARLLGKVLGERDILGIGWGRSIQEVIPHLPPLPQCPVVQLTGMTGAPDQNSTEIVRRIASWTKGTAFPLYAPLLLPSPETADELKRLPGIATTFGMHERITVALMSIGSWNPPNSQLRVQFSRDDQAELDRLGVRAEVGGVLLNDDGQVVDEREFAGRILAIDGARLQQIPNVIGVAGGKTKREAIRVAIASRYINSLVTDEETARMLLSGPSPTPTW</sequence>
<dbReference type="InterPro" id="IPR051054">
    <property type="entry name" value="SorC_transcr_regulators"/>
</dbReference>
<evidence type="ECO:0000256" key="4">
    <source>
        <dbReference type="ARBA" id="ARBA00023163"/>
    </source>
</evidence>
<dbReference type="GO" id="GO:0003677">
    <property type="term" value="F:DNA binding"/>
    <property type="evidence" value="ECO:0007669"/>
    <property type="project" value="UniProtKB-KW"/>
</dbReference>
<dbReference type="RefSeq" id="WP_187720477.1">
    <property type="nucleotide sequence ID" value="NZ_BAABBL010000011.1"/>
</dbReference>
<keyword evidence="4" id="KW-0804">Transcription</keyword>
<evidence type="ECO:0000256" key="2">
    <source>
        <dbReference type="ARBA" id="ARBA00023015"/>
    </source>
</evidence>
<name>A0A7H0H478_9ACTN</name>
<keyword evidence="2" id="KW-0805">Transcription regulation</keyword>
<proteinExistence type="inferred from homology"/>
<dbReference type="AlphaFoldDB" id="A0A7H0H478"/>
<organism evidence="6 7">
    <name type="scientific">Tessaracoccus defluvii</name>
    <dbReference type="NCBI Taxonomy" id="1285901"/>
    <lineage>
        <taxon>Bacteria</taxon>
        <taxon>Bacillati</taxon>
        <taxon>Actinomycetota</taxon>
        <taxon>Actinomycetes</taxon>
        <taxon>Propionibacteriales</taxon>
        <taxon>Propionibacteriaceae</taxon>
        <taxon>Tessaracoccus</taxon>
    </lineage>
</organism>
<feature type="domain" description="Sugar-binding" evidence="5">
    <location>
        <begin position="68"/>
        <end position="319"/>
    </location>
</feature>
<evidence type="ECO:0000313" key="7">
    <source>
        <dbReference type="Proteomes" id="UP000516117"/>
    </source>
</evidence>
<dbReference type="PANTHER" id="PTHR34294:SF1">
    <property type="entry name" value="TRANSCRIPTIONAL REGULATOR LSRR"/>
    <property type="match status" value="1"/>
</dbReference>
<dbReference type="Pfam" id="PF04198">
    <property type="entry name" value="Sugar-bind"/>
    <property type="match status" value="1"/>
</dbReference>
<keyword evidence="7" id="KW-1185">Reference proteome</keyword>
<dbReference type="GO" id="GO:0030246">
    <property type="term" value="F:carbohydrate binding"/>
    <property type="evidence" value="ECO:0007669"/>
    <property type="project" value="InterPro"/>
</dbReference>
<reference evidence="6 7" key="1">
    <citation type="submission" date="2020-08" db="EMBL/GenBank/DDBJ databases">
        <title>Genome sequence of Tessaracoccus defluvii JCM 17540T.</title>
        <authorList>
            <person name="Hyun D.-W."/>
            <person name="Bae J.-W."/>
        </authorList>
    </citation>
    <scope>NUCLEOTIDE SEQUENCE [LARGE SCALE GENOMIC DNA]</scope>
    <source>
        <strain evidence="6 7">JCM 17540</strain>
    </source>
</reference>
<evidence type="ECO:0000259" key="5">
    <source>
        <dbReference type="Pfam" id="PF04198"/>
    </source>
</evidence>
<dbReference type="PANTHER" id="PTHR34294">
    <property type="entry name" value="TRANSCRIPTIONAL REGULATOR-RELATED"/>
    <property type="match status" value="1"/>
</dbReference>
<evidence type="ECO:0000256" key="1">
    <source>
        <dbReference type="ARBA" id="ARBA00010466"/>
    </source>
</evidence>
<dbReference type="InterPro" id="IPR036388">
    <property type="entry name" value="WH-like_DNA-bd_sf"/>
</dbReference>
<dbReference type="SUPFAM" id="SSF100950">
    <property type="entry name" value="NagB/RpiA/CoA transferase-like"/>
    <property type="match status" value="1"/>
</dbReference>